<comment type="caution">
    <text evidence="2">The sequence shown here is derived from an EMBL/GenBank/DDBJ whole genome shotgun (WGS) entry which is preliminary data.</text>
</comment>
<dbReference type="Proteomes" id="UP001146120">
    <property type="component" value="Unassembled WGS sequence"/>
</dbReference>
<reference evidence="2" key="1">
    <citation type="submission" date="2022-11" db="EMBL/GenBank/DDBJ databases">
        <authorList>
            <person name="Morgan W.R."/>
            <person name="Tartar A."/>
        </authorList>
    </citation>
    <scope>NUCLEOTIDE SEQUENCE</scope>
    <source>
        <strain evidence="2">ARSEF 373</strain>
    </source>
</reference>
<organism evidence="2 3">
    <name type="scientific">Lagenidium giganteum</name>
    <dbReference type="NCBI Taxonomy" id="4803"/>
    <lineage>
        <taxon>Eukaryota</taxon>
        <taxon>Sar</taxon>
        <taxon>Stramenopiles</taxon>
        <taxon>Oomycota</taxon>
        <taxon>Peronosporomycetes</taxon>
        <taxon>Pythiales</taxon>
        <taxon>Pythiaceae</taxon>
    </lineage>
</organism>
<name>A0AAV2ZC13_9STRA</name>
<evidence type="ECO:0000313" key="2">
    <source>
        <dbReference type="EMBL" id="DBA04523.1"/>
    </source>
</evidence>
<sequence>MDQVTLSAKELDTLFEQHTPGVVVKRCGYRTGKCENPQALKRNGTLHKLCEYHRGKANENQKKLDRKKRQQRAAPYPGAVSPPHSPKVVCNDMSPRSAEEMFCKQRPLSPMNLSDDLAPISLTEPPQAWHLDEVAIFCDIMNTPNPRHHMARRMTYPLQSPKQTFHHYAHQV</sequence>
<proteinExistence type="predicted"/>
<keyword evidence="3" id="KW-1185">Reference proteome</keyword>
<protein>
    <submittedName>
        <fullName evidence="2">Uncharacterized protein</fullName>
    </submittedName>
</protein>
<feature type="region of interest" description="Disordered" evidence="1">
    <location>
        <begin position="57"/>
        <end position="88"/>
    </location>
</feature>
<dbReference type="EMBL" id="DAKRPA010000007">
    <property type="protein sequence ID" value="DBA04523.1"/>
    <property type="molecule type" value="Genomic_DNA"/>
</dbReference>
<evidence type="ECO:0000313" key="3">
    <source>
        <dbReference type="Proteomes" id="UP001146120"/>
    </source>
</evidence>
<dbReference type="AlphaFoldDB" id="A0AAV2ZC13"/>
<accession>A0AAV2ZC13</accession>
<gene>
    <name evidence="2" type="ORF">N0F65_011071</name>
</gene>
<reference evidence="2" key="2">
    <citation type="journal article" date="2023" name="Microbiol Resour">
        <title>Decontamination and Annotation of the Draft Genome Sequence of the Oomycete Lagenidium giganteum ARSEF 373.</title>
        <authorList>
            <person name="Morgan W.R."/>
            <person name="Tartar A."/>
        </authorList>
    </citation>
    <scope>NUCLEOTIDE SEQUENCE</scope>
    <source>
        <strain evidence="2">ARSEF 373</strain>
    </source>
</reference>
<evidence type="ECO:0000256" key="1">
    <source>
        <dbReference type="SAM" id="MobiDB-lite"/>
    </source>
</evidence>